<organism evidence="2 3">
    <name type="scientific">Clathrus columnatus</name>
    <dbReference type="NCBI Taxonomy" id="1419009"/>
    <lineage>
        <taxon>Eukaryota</taxon>
        <taxon>Fungi</taxon>
        <taxon>Dikarya</taxon>
        <taxon>Basidiomycota</taxon>
        <taxon>Agaricomycotina</taxon>
        <taxon>Agaricomycetes</taxon>
        <taxon>Phallomycetidae</taxon>
        <taxon>Phallales</taxon>
        <taxon>Clathraceae</taxon>
        <taxon>Clathrus</taxon>
    </lineage>
</organism>
<comment type="caution">
    <text evidence="2">The sequence shown here is derived from an EMBL/GenBank/DDBJ whole genome shotgun (WGS) entry which is preliminary data.</text>
</comment>
<accession>A0AAV5AKE8</accession>
<sequence>MGVREDGSSHILIPQKIGYLCNPSSRWKRRPYSSSDFTSLSPIYIETPERLTALLDERQNKNKATKAKKERRDTSKANGRFCDGPRNLSRANFERGRVFWRLLLNEFEDMSTYGYPNIWWRKSVKIFSLAFSFWRPDGSGKASAEHLLLISITELDVQSKEQGKSWCFRIEEQLALQNADELESSINGVSAVLPQKEAVKGLQDRLTDAATHALRRETNSRHLGSTLQNGFTVLVLYSVTMIPKPIKEKLQVPPRWKIEDLVPPRTYTTNRRDDGDDFAKIKIEDRYNERTNQTTLASYANISKTNHGDFYVVSISELYKTVTGKHWERISPSVVFDHLTRDGRRSDAEAIPRNVELDSTRNPLLPSTSISHESSVENRTQNITGEVEGLHRAAQQRPFVDPLDYDSDSD</sequence>
<evidence type="ECO:0000313" key="3">
    <source>
        <dbReference type="Proteomes" id="UP001050691"/>
    </source>
</evidence>
<feature type="region of interest" description="Disordered" evidence="1">
    <location>
        <begin position="58"/>
        <end position="81"/>
    </location>
</feature>
<name>A0AAV5AKE8_9AGAM</name>
<protein>
    <submittedName>
        <fullName evidence="2">Uncharacterized protein</fullName>
    </submittedName>
</protein>
<dbReference type="Proteomes" id="UP001050691">
    <property type="component" value="Unassembled WGS sequence"/>
</dbReference>
<dbReference type="AlphaFoldDB" id="A0AAV5AKE8"/>
<feature type="region of interest" description="Disordered" evidence="1">
    <location>
        <begin position="359"/>
        <end position="410"/>
    </location>
</feature>
<dbReference type="EMBL" id="BPWL01000008">
    <property type="protein sequence ID" value="GJJ13168.1"/>
    <property type="molecule type" value="Genomic_DNA"/>
</dbReference>
<proteinExistence type="predicted"/>
<reference evidence="2" key="1">
    <citation type="submission" date="2021-10" db="EMBL/GenBank/DDBJ databases">
        <title>De novo Genome Assembly of Clathrus columnatus (Basidiomycota, Fungi) Using Illumina and Nanopore Sequence Data.</title>
        <authorList>
            <person name="Ogiso-Tanaka E."/>
            <person name="Itagaki H."/>
            <person name="Hosoya T."/>
            <person name="Hosaka K."/>
        </authorList>
    </citation>
    <scope>NUCLEOTIDE SEQUENCE</scope>
    <source>
        <strain evidence="2">MO-923</strain>
    </source>
</reference>
<keyword evidence="3" id="KW-1185">Reference proteome</keyword>
<feature type="compositionally biased region" description="Polar residues" evidence="1">
    <location>
        <begin position="360"/>
        <end position="384"/>
    </location>
</feature>
<evidence type="ECO:0000313" key="2">
    <source>
        <dbReference type="EMBL" id="GJJ13168.1"/>
    </source>
</evidence>
<gene>
    <name evidence="2" type="ORF">Clacol_007419</name>
</gene>
<evidence type="ECO:0000256" key="1">
    <source>
        <dbReference type="SAM" id="MobiDB-lite"/>
    </source>
</evidence>